<keyword evidence="2" id="KW-0812">Transmembrane</keyword>
<reference evidence="3" key="1">
    <citation type="journal article" date="2023" name="G3 (Bethesda)">
        <title>A reference genome for the long-term kleptoplast-retaining sea slug Elysia crispata morphotype clarki.</title>
        <authorList>
            <person name="Eastman K.E."/>
            <person name="Pendleton A.L."/>
            <person name="Shaikh M.A."/>
            <person name="Suttiyut T."/>
            <person name="Ogas R."/>
            <person name="Tomko P."/>
            <person name="Gavelis G."/>
            <person name="Widhalm J.R."/>
            <person name="Wisecaver J.H."/>
        </authorList>
    </citation>
    <scope>NUCLEOTIDE SEQUENCE</scope>
    <source>
        <strain evidence="3">ECLA1</strain>
    </source>
</reference>
<feature type="compositionally biased region" description="Basic and acidic residues" evidence="1">
    <location>
        <begin position="779"/>
        <end position="790"/>
    </location>
</feature>
<feature type="transmembrane region" description="Helical" evidence="2">
    <location>
        <begin position="61"/>
        <end position="86"/>
    </location>
</feature>
<keyword evidence="2" id="KW-0472">Membrane</keyword>
<feature type="compositionally biased region" description="Low complexity" evidence="1">
    <location>
        <begin position="601"/>
        <end position="611"/>
    </location>
</feature>
<evidence type="ECO:0000256" key="1">
    <source>
        <dbReference type="SAM" id="MobiDB-lite"/>
    </source>
</evidence>
<keyword evidence="4" id="KW-1185">Reference proteome</keyword>
<dbReference type="EMBL" id="JAWDGP010000230">
    <property type="protein sequence ID" value="KAK3802495.1"/>
    <property type="molecule type" value="Genomic_DNA"/>
</dbReference>
<feature type="compositionally biased region" description="Polar residues" evidence="1">
    <location>
        <begin position="612"/>
        <end position="622"/>
    </location>
</feature>
<comment type="caution">
    <text evidence="3">The sequence shown here is derived from an EMBL/GenBank/DDBJ whole genome shotgun (WGS) entry which is preliminary data.</text>
</comment>
<feature type="region of interest" description="Disordered" evidence="1">
    <location>
        <begin position="895"/>
        <end position="914"/>
    </location>
</feature>
<feature type="region of interest" description="Disordered" evidence="1">
    <location>
        <begin position="768"/>
        <end position="859"/>
    </location>
</feature>
<feature type="compositionally biased region" description="Polar residues" evidence="1">
    <location>
        <begin position="791"/>
        <end position="800"/>
    </location>
</feature>
<sequence>MESPEALTLEDMAFLLEQEAQLYENKTAEQYLASLEQYLNSVTLTHLHSKEDTDYDTDAGVAWVVTVPTIYFSSVLLVMVILLLFLKHSETHMVKATHEEVDAVDVALSNGSGVERENTHEHEHAVVVDCNGASSTSKGAVFLRGYVNAAGEVEGASRASGASKGSVRSLGVLTDPHDGGICRPHLNAFHPNPPSAPSALTRHGMTTFELLARRRLSRSIDELRDEARPVAVQGEWSGLGAIGGRTSLEMNVTSGGPQLTLLGSDLAAQDLPPEKRCSNSIDSLDDNLSRDSLRASMELHKDSGSGLRPDDLYGLQERNLGPGAQGIQLTNKFCLRRGSSFSSSSLGSASRSNGRLGNVNFSFVNSDNESAYSKTGSNTYTDIISFTRANQGKSDENDKFVTQSREKGLGNRLQQLQTPGNAADGTSSGQNIKTTNTVGTITHTVGSNTADISIIGRHTTWSRHRDANCPPLQSQAVGSWSSVSDIAAASRRSLSPSQRGRPLSLDMLTSWPEDMERKARRETDNVVKKQVPRQLFATTPQMSRKTGNDFAFVMNSASKSAPARHADSCPFNFKLKSFDISLENQSFQNAGRRARCLPDYSSSNSNTQESSVYPQENTTPSNWSITRVTSQYNHQPDVSKIPYNGGNFHQKQEETHAQSRDAIVRLTTLPKNSEHHVNLPARFAHIVSPKDHVDHGNQKSSFSEYGEANHTVTSDLSTAASVWTSPESIERQKADLEHTESSANSTIDSISSSLAPFHAKTLNDLELPRSSYHLPNEIDDTRAGPDEEKAPQNNAVSDLSESLDPNPGSCNQSLEEASSFHSQASSKSKTYEPVSYPVPPKTSQTLRAGRPPPARNSRRHGSLLDLARHVFSRPSHGPATALPLSTRQSLELDGSTISAESVSRPSHGPSTALPLSTRQSLELDGSTISAESASDGVLHDRWVTAEQRLAEYGFIKSSTGKATFVVNPSPGKFSERSGAVKFNYPTAQVDLIKLEPLSSLNGQDIFDSSKSKHVEKSIGFPYIGHEDIILDSADANREKSIIGSSNGLNEQISLDSFNYLSTSSDLQIEKQATYIKDGCKNCKVTEIHNDANCDIEGSCSHVDRNNNSLDKGPNSSQVAIEELKGVLRPSVKAMKYHFQQQENTV</sequence>
<gene>
    <name evidence="3" type="ORF">RRG08_043326</name>
</gene>
<feature type="region of interest" description="Disordered" evidence="1">
    <location>
        <begin position="598"/>
        <end position="622"/>
    </location>
</feature>
<name>A0AAE1BB06_9GAST</name>
<accession>A0AAE1BB06</accession>
<feature type="region of interest" description="Disordered" evidence="1">
    <location>
        <begin position="723"/>
        <end position="748"/>
    </location>
</feature>
<evidence type="ECO:0000313" key="3">
    <source>
        <dbReference type="EMBL" id="KAK3802495.1"/>
    </source>
</evidence>
<evidence type="ECO:0000313" key="4">
    <source>
        <dbReference type="Proteomes" id="UP001283361"/>
    </source>
</evidence>
<organism evidence="3 4">
    <name type="scientific">Elysia crispata</name>
    <name type="common">lettuce slug</name>
    <dbReference type="NCBI Taxonomy" id="231223"/>
    <lineage>
        <taxon>Eukaryota</taxon>
        <taxon>Metazoa</taxon>
        <taxon>Spiralia</taxon>
        <taxon>Lophotrochozoa</taxon>
        <taxon>Mollusca</taxon>
        <taxon>Gastropoda</taxon>
        <taxon>Heterobranchia</taxon>
        <taxon>Euthyneura</taxon>
        <taxon>Panpulmonata</taxon>
        <taxon>Sacoglossa</taxon>
        <taxon>Placobranchoidea</taxon>
        <taxon>Plakobranchidae</taxon>
        <taxon>Elysia</taxon>
    </lineage>
</organism>
<evidence type="ECO:0000256" key="2">
    <source>
        <dbReference type="SAM" id="Phobius"/>
    </source>
</evidence>
<keyword evidence="2" id="KW-1133">Transmembrane helix</keyword>
<dbReference type="Proteomes" id="UP001283361">
    <property type="component" value="Unassembled WGS sequence"/>
</dbReference>
<feature type="compositionally biased region" description="Low complexity" evidence="1">
    <location>
        <begin position="817"/>
        <end position="828"/>
    </location>
</feature>
<protein>
    <submittedName>
        <fullName evidence="3">Uncharacterized protein</fullName>
    </submittedName>
</protein>
<feature type="compositionally biased region" description="Polar residues" evidence="1">
    <location>
        <begin position="895"/>
        <end position="904"/>
    </location>
</feature>
<dbReference type="AlphaFoldDB" id="A0AAE1BB06"/>
<feature type="compositionally biased region" description="Basic and acidic residues" evidence="1">
    <location>
        <begin position="728"/>
        <end position="740"/>
    </location>
</feature>
<proteinExistence type="predicted"/>